<feature type="compositionally biased region" description="Polar residues" evidence="1">
    <location>
        <begin position="188"/>
        <end position="197"/>
    </location>
</feature>
<feature type="compositionally biased region" description="Low complexity" evidence="1">
    <location>
        <begin position="216"/>
        <end position="227"/>
    </location>
</feature>
<reference evidence="2" key="1">
    <citation type="submission" date="2012-11" db="EMBL/GenBank/DDBJ databases">
        <title>Dual Mode of Embryonic Development is Highlighted by Expression and Function of Nasonia Pair Rule Genes.</title>
        <authorList>
            <person name="Rosenberg M.I."/>
            <person name="Brent A.E."/>
            <person name="Payre F."/>
            <person name="Desplan C."/>
        </authorList>
    </citation>
    <scope>NUCLEOTIDE SEQUENCE</scope>
    <source>
        <tissue evidence="2">Mixed stage embryos</tissue>
    </source>
</reference>
<evidence type="ECO:0000313" key="2">
    <source>
        <dbReference type="EMBL" id="AGE35229.1"/>
    </source>
</evidence>
<sequence length="236" mass="26372">MQGFQRSFEHCSEDSKPLVVDVMPPQYESPPHSPQQNELNKSSYCGGNDISTPSMPAMPSSQSMDPNIRRYRTAFTRDQLPTPAHGPPRADAPAAPAQSRCAQPRQRLHAPAHPDPADHHQQLQQRHRLRALDPADQCASPGGLQTADDAAAQPGQLRRLVQRLRLRQQQQQQQQQQRAQPLREDVVATSQRVQASRRTPGLRAPADEPRRVQEHQAGAQALPALQAEQRHQRESV</sequence>
<feature type="region of interest" description="Disordered" evidence="1">
    <location>
        <begin position="1"/>
        <end position="154"/>
    </location>
</feature>
<feature type="compositionally biased region" description="Low complexity" evidence="1">
    <location>
        <begin position="87"/>
        <end position="111"/>
    </location>
</feature>
<accession>W5QN14</accession>
<dbReference type="EMBL" id="KC168092">
    <property type="protein sequence ID" value="AGE35229.1"/>
    <property type="molecule type" value="mRNA"/>
</dbReference>
<proteinExistence type="evidence at transcript level"/>
<name>W5QN14_NASVI</name>
<feature type="compositionally biased region" description="Low complexity" evidence="1">
    <location>
        <begin position="168"/>
        <end position="180"/>
    </location>
</feature>
<dbReference type="AlphaFoldDB" id="W5QN14"/>
<evidence type="ECO:0000256" key="1">
    <source>
        <dbReference type="SAM" id="MobiDB-lite"/>
    </source>
</evidence>
<feature type="compositionally biased region" description="Polar residues" evidence="1">
    <location>
        <begin position="34"/>
        <end position="45"/>
    </location>
</feature>
<feature type="compositionally biased region" description="Basic and acidic residues" evidence="1">
    <location>
        <begin position="7"/>
        <end position="16"/>
    </location>
</feature>
<feature type="compositionally biased region" description="Low complexity" evidence="1">
    <location>
        <begin position="51"/>
        <end position="64"/>
    </location>
</feature>
<organism evidence="2">
    <name type="scientific">Nasonia vitripennis</name>
    <name type="common">Parasitic wasp</name>
    <dbReference type="NCBI Taxonomy" id="7425"/>
    <lineage>
        <taxon>Eukaryota</taxon>
        <taxon>Metazoa</taxon>
        <taxon>Ecdysozoa</taxon>
        <taxon>Arthropoda</taxon>
        <taxon>Hexapoda</taxon>
        <taxon>Insecta</taxon>
        <taxon>Pterygota</taxon>
        <taxon>Neoptera</taxon>
        <taxon>Endopterygota</taxon>
        <taxon>Hymenoptera</taxon>
        <taxon>Apocrita</taxon>
        <taxon>Proctotrupomorpha</taxon>
        <taxon>Chalcidoidea</taxon>
        <taxon>Pteromalidae</taxon>
        <taxon>Pteromalinae</taxon>
        <taxon>Nasonia</taxon>
    </lineage>
</organism>
<feature type="non-terminal residue" evidence="2">
    <location>
        <position position="236"/>
    </location>
</feature>
<protein>
    <submittedName>
        <fullName evidence="2">Even-skipped isoform 3</fullName>
    </submittedName>
</protein>
<feature type="compositionally biased region" description="Basic and acidic residues" evidence="1">
    <location>
        <begin position="205"/>
        <end position="214"/>
    </location>
</feature>
<feature type="region of interest" description="Disordered" evidence="1">
    <location>
        <begin position="168"/>
        <end position="236"/>
    </location>
</feature>